<keyword evidence="2 3" id="KW-0812">Transmembrane</keyword>
<comment type="caution">
    <text evidence="3">The sequence shown here is derived from an EMBL/GenBank/DDBJ whole genome shotgun (WGS) entry which is preliminary data.</text>
</comment>
<dbReference type="GO" id="GO:0070059">
    <property type="term" value="P:intrinsic apoptotic signaling pathway in response to endoplasmic reticulum stress"/>
    <property type="evidence" value="ECO:0007669"/>
    <property type="project" value="TreeGrafter"/>
</dbReference>
<dbReference type="PANTHER" id="PTHR31226">
    <property type="entry name" value="TRANSMEMBRANE PROTEIN 117"/>
    <property type="match status" value="1"/>
</dbReference>
<dbReference type="AlphaFoldDB" id="A0A6S7JEY0"/>
<feature type="non-terminal residue" evidence="3">
    <location>
        <position position="317"/>
    </location>
</feature>
<keyword evidence="2" id="KW-0472">Membrane</keyword>
<reference evidence="3" key="1">
    <citation type="submission" date="2020-04" db="EMBL/GenBank/DDBJ databases">
        <authorList>
            <person name="Alioto T."/>
            <person name="Alioto T."/>
            <person name="Gomez Garrido J."/>
        </authorList>
    </citation>
    <scope>NUCLEOTIDE SEQUENCE</scope>
    <source>
        <strain evidence="3">A484AB</strain>
    </source>
</reference>
<keyword evidence="4" id="KW-1185">Reference proteome</keyword>
<keyword evidence="2" id="KW-1133">Transmembrane helix</keyword>
<feature type="transmembrane region" description="Helical" evidence="2">
    <location>
        <begin position="60"/>
        <end position="78"/>
    </location>
</feature>
<evidence type="ECO:0000313" key="3">
    <source>
        <dbReference type="EMBL" id="CAB4015442.1"/>
    </source>
</evidence>
<name>A0A6S7JEY0_PARCT</name>
<feature type="compositionally biased region" description="Polar residues" evidence="1">
    <location>
        <begin position="277"/>
        <end position="286"/>
    </location>
</feature>
<evidence type="ECO:0000256" key="1">
    <source>
        <dbReference type="SAM" id="MobiDB-lite"/>
    </source>
</evidence>
<evidence type="ECO:0000313" key="4">
    <source>
        <dbReference type="Proteomes" id="UP001152795"/>
    </source>
</evidence>
<proteinExistence type="predicted"/>
<feature type="transmembrane region" description="Helical" evidence="2">
    <location>
        <begin position="22"/>
        <end position="40"/>
    </location>
</feature>
<dbReference type="Proteomes" id="UP001152795">
    <property type="component" value="Unassembled WGS sequence"/>
</dbReference>
<accession>A0A6S7JEY0</accession>
<organism evidence="3 4">
    <name type="scientific">Paramuricea clavata</name>
    <name type="common">Red gorgonian</name>
    <name type="synonym">Violescent sea-whip</name>
    <dbReference type="NCBI Taxonomy" id="317549"/>
    <lineage>
        <taxon>Eukaryota</taxon>
        <taxon>Metazoa</taxon>
        <taxon>Cnidaria</taxon>
        <taxon>Anthozoa</taxon>
        <taxon>Octocorallia</taxon>
        <taxon>Malacalcyonacea</taxon>
        <taxon>Plexauridae</taxon>
        <taxon>Paramuricea</taxon>
    </lineage>
</organism>
<feature type="compositionally biased region" description="Basic and acidic residues" evidence="1">
    <location>
        <begin position="263"/>
        <end position="275"/>
    </location>
</feature>
<dbReference type="InterPro" id="IPR029370">
    <property type="entry name" value="TMEM117"/>
</dbReference>
<gene>
    <name evidence="3" type="ORF">PACLA_8A052839</name>
</gene>
<feature type="transmembrane region" description="Helical" evidence="2">
    <location>
        <begin position="211"/>
        <end position="236"/>
    </location>
</feature>
<sequence length="317" mass="36562">EKLYPSWAVYLRSIWRRKWHRIIAFWAVWILATIIVATGITTDFVKWDDLNRDFVSTNELSRAFLASIILVMDLLIVMQDWDFPHFQSAIDIKLPGVNTSSFYFTPPRCLRKENWAVHVTGKWFNYGVIFIVMILDINMWKNQIFYDPFTFGQYTDSDGYIYTVSNTTFVENANKTTLSHEWRWNHTNPMTNRTYGEDDLRMNSKYLGYSLGVKGLAFVPSIVAFIVFGLLVWFYGRVDAAVNIVSAPSQVDGIVVDQWEYEEKPSHQGGKHDQEMGITSESNSNGKPRPKSGPISVEEVDSKSQPVLTSYEMKTLT</sequence>
<evidence type="ECO:0000256" key="2">
    <source>
        <dbReference type="SAM" id="Phobius"/>
    </source>
</evidence>
<dbReference type="PANTHER" id="PTHR31226:SF1">
    <property type="entry name" value="TRANSMEMBRANE PROTEIN 117"/>
    <property type="match status" value="1"/>
</dbReference>
<feature type="region of interest" description="Disordered" evidence="1">
    <location>
        <begin position="263"/>
        <end position="317"/>
    </location>
</feature>
<dbReference type="EMBL" id="CACRXK020008717">
    <property type="protein sequence ID" value="CAB4015442.1"/>
    <property type="molecule type" value="Genomic_DNA"/>
</dbReference>
<protein>
    <submittedName>
        <fullName evidence="3">Transmembrane 117-like</fullName>
    </submittedName>
</protein>
<dbReference type="Pfam" id="PF15113">
    <property type="entry name" value="TMEM117"/>
    <property type="match status" value="1"/>
</dbReference>